<feature type="domain" description="SnoaL-like" evidence="1">
    <location>
        <begin position="18"/>
        <end position="129"/>
    </location>
</feature>
<comment type="caution">
    <text evidence="2">The sequence shown here is derived from an EMBL/GenBank/DDBJ whole genome shotgun (WGS) entry which is preliminary data.</text>
</comment>
<name>A0A502HIP3_9PSED</name>
<accession>A0A502HIP3</accession>
<evidence type="ECO:0000313" key="2">
    <source>
        <dbReference type="EMBL" id="TPG74667.1"/>
    </source>
</evidence>
<protein>
    <submittedName>
        <fullName evidence="2">Nuclear transport factor 2 family protein</fullName>
    </submittedName>
</protein>
<dbReference type="AlphaFoldDB" id="A0A502HIP3"/>
<dbReference type="RefSeq" id="WP_140669767.1">
    <property type="nucleotide sequence ID" value="NZ_RCZE01000012.1"/>
</dbReference>
<sequence length="154" mass="17501">MISKLTMTDEHRKSVILEYFRAFDNGGVTPEGVSILELFAEDAQVYFPKWGIATGRVQIGEMFQDLGARLVSITHDYAHFNWIFSGTDVVVCEGTSHGEHVEGSWCAGSPDWGAGYWCDVFEVRDWKINRCFIYLDPDYGASDSSRYPWLTKPE</sequence>
<dbReference type="InterPro" id="IPR037401">
    <property type="entry name" value="SnoaL-like"/>
</dbReference>
<organism evidence="2 3">
    <name type="scientific">Pseudomonas arsenicoxydans</name>
    <dbReference type="NCBI Taxonomy" id="702115"/>
    <lineage>
        <taxon>Bacteria</taxon>
        <taxon>Pseudomonadati</taxon>
        <taxon>Pseudomonadota</taxon>
        <taxon>Gammaproteobacteria</taxon>
        <taxon>Pseudomonadales</taxon>
        <taxon>Pseudomonadaceae</taxon>
        <taxon>Pseudomonas</taxon>
    </lineage>
</organism>
<evidence type="ECO:0000259" key="1">
    <source>
        <dbReference type="Pfam" id="PF12680"/>
    </source>
</evidence>
<dbReference type="Pfam" id="PF12680">
    <property type="entry name" value="SnoaL_2"/>
    <property type="match status" value="1"/>
</dbReference>
<gene>
    <name evidence="2" type="ORF">EAH78_24260</name>
</gene>
<dbReference type="SUPFAM" id="SSF54427">
    <property type="entry name" value="NTF2-like"/>
    <property type="match status" value="1"/>
</dbReference>
<dbReference type="Proteomes" id="UP000317933">
    <property type="component" value="Unassembled WGS sequence"/>
</dbReference>
<reference evidence="2 3" key="1">
    <citation type="journal article" date="2019" name="Environ. Microbiol.">
        <title>Species interactions and distinct microbial communities in high Arctic permafrost affected cryosols are associated with the CH4 and CO2 gas fluxes.</title>
        <authorList>
            <person name="Altshuler I."/>
            <person name="Hamel J."/>
            <person name="Turney S."/>
            <person name="Magnuson E."/>
            <person name="Levesque R."/>
            <person name="Greer C."/>
            <person name="Whyte L.G."/>
        </authorList>
    </citation>
    <scope>NUCLEOTIDE SEQUENCE [LARGE SCALE GENOMIC DNA]</scope>
    <source>
        <strain evidence="2 3">E3</strain>
    </source>
</reference>
<proteinExistence type="predicted"/>
<dbReference type="Gene3D" id="3.10.450.50">
    <property type="match status" value="1"/>
</dbReference>
<dbReference type="EMBL" id="RCZE01000012">
    <property type="protein sequence ID" value="TPG74667.1"/>
    <property type="molecule type" value="Genomic_DNA"/>
</dbReference>
<dbReference type="InterPro" id="IPR032710">
    <property type="entry name" value="NTF2-like_dom_sf"/>
</dbReference>
<evidence type="ECO:0000313" key="3">
    <source>
        <dbReference type="Proteomes" id="UP000317933"/>
    </source>
</evidence>